<dbReference type="PROSITE" id="PS50020">
    <property type="entry name" value="WW_DOMAIN_2"/>
    <property type="match status" value="1"/>
</dbReference>
<dbReference type="GO" id="GO:0005829">
    <property type="term" value="C:cytosol"/>
    <property type="evidence" value="ECO:0007669"/>
    <property type="project" value="TreeGrafter"/>
</dbReference>
<dbReference type="GO" id="GO:0070273">
    <property type="term" value="F:phosphatidylinositol-4-phosphate binding"/>
    <property type="evidence" value="ECO:0007669"/>
    <property type="project" value="TreeGrafter"/>
</dbReference>
<dbReference type="InterPro" id="IPR001202">
    <property type="entry name" value="WW_dom"/>
</dbReference>
<dbReference type="GO" id="GO:0010314">
    <property type="term" value="F:phosphatidylinositol-5-phosphate binding"/>
    <property type="evidence" value="ECO:0007669"/>
    <property type="project" value="TreeGrafter"/>
</dbReference>
<organism evidence="2 3">
    <name type="scientific">Coregonus suidteri</name>
    <dbReference type="NCBI Taxonomy" id="861788"/>
    <lineage>
        <taxon>Eukaryota</taxon>
        <taxon>Metazoa</taxon>
        <taxon>Chordata</taxon>
        <taxon>Craniata</taxon>
        <taxon>Vertebrata</taxon>
        <taxon>Euteleostomi</taxon>
        <taxon>Actinopterygii</taxon>
        <taxon>Neopterygii</taxon>
        <taxon>Teleostei</taxon>
        <taxon>Protacanthopterygii</taxon>
        <taxon>Salmoniformes</taxon>
        <taxon>Salmonidae</taxon>
        <taxon>Coregoninae</taxon>
        <taxon>Coregonus</taxon>
    </lineage>
</organism>
<feature type="domain" description="WW" evidence="1">
    <location>
        <begin position="11"/>
        <end position="44"/>
    </location>
</feature>
<evidence type="ECO:0000313" key="3">
    <source>
        <dbReference type="Proteomes" id="UP001356427"/>
    </source>
</evidence>
<dbReference type="PANTHER" id="PTHR12752:SF3">
    <property type="entry name" value="PLECKSTRIN HOMOLOGY DOMAIN-CONTAINING FAMILY A MEMBER 5"/>
    <property type="match status" value="1"/>
</dbReference>
<dbReference type="PROSITE" id="PS01159">
    <property type="entry name" value="WW_DOMAIN_1"/>
    <property type="match status" value="1"/>
</dbReference>
<protein>
    <recommendedName>
        <fullName evidence="1">WW domain-containing protein</fullName>
    </recommendedName>
</protein>
<name>A0AAN8LW20_9TELE</name>
<gene>
    <name evidence="2" type="ORF">J4Q44_G00088900</name>
</gene>
<dbReference type="SUPFAM" id="SSF51045">
    <property type="entry name" value="WW domain"/>
    <property type="match status" value="1"/>
</dbReference>
<evidence type="ECO:0000313" key="2">
    <source>
        <dbReference type="EMBL" id="KAK6319783.1"/>
    </source>
</evidence>
<dbReference type="GO" id="GO:0032266">
    <property type="term" value="F:phosphatidylinositol-3-phosphate binding"/>
    <property type="evidence" value="ECO:0007669"/>
    <property type="project" value="TreeGrafter"/>
</dbReference>
<keyword evidence="3" id="KW-1185">Reference proteome</keyword>
<dbReference type="Proteomes" id="UP001356427">
    <property type="component" value="Unassembled WGS sequence"/>
</dbReference>
<dbReference type="Gene3D" id="2.20.70.10">
    <property type="match status" value="1"/>
</dbReference>
<dbReference type="PANTHER" id="PTHR12752">
    <property type="entry name" value="PHOSPHOINOSITOL 3-PHOSPHATE-BINDING PROTEIN"/>
    <property type="match status" value="1"/>
</dbReference>
<comment type="caution">
    <text evidence="2">The sequence shown here is derived from an EMBL/GenBank/DDBJ whole genome shotgun (WGS) entry which is preliminary data.</text>
</comment>
<reference evidence="2 3" key="1">
    <citation type="submission" date="2021-04" db="EMBL/GenBank/DDBJ databases">
        <authorList>
            <person name="De Guttry C."/>
            <person name="Zahm M."/>
            <person name="Klopp C."/>
            <person name="Cabau C."/>
            <person name="Louis A."/>
            <person name="Berthelot C."/>
            <person name="Parey E."/>
            <person name="Roest Crollius H."/>
            <person name="Montfort J."/>
            <person name="Robinson-Rechavi M."/>
            <person name="Bucao C."/>
            <person name="Bouchez O."/>
            <person name="Gislard M."/>
            <person name="Lluch J."/>
            <person name="Milhes M."/>
            <person name="Lampietro C."/>
            <person name="Lopez Roques C."/>
            <person name="Donnadieu C."/>
            <person name="Braasch I."/>
            <person name="Desvignes T."/>
            <person name="Postlethwait J."/>
            <person name="Bobe J."/>
            <person name="Wedekind C."/>
            <person name="Guiguen Y."/>
        </authorList>
    </citation>
    <scope>NUCLEOTIDE SEQUENCE [LARGE SCALE GENOMIC DNA]</scope>
    <source>
        <strain evidence="2">Cs_M1</strain>
        <tissue evidence="2">Blood</tissue>
    </source>
</reference>
<accession>A0AAN8LW20</accession>
<dbReference type="AlphaFoldDB" id="A0AAN8LW20"/>
<dbReference type="GO" id="GO:0080025">
    <property type="term" value="F:phosphatidylinositol-3,5-bisphosphate binding"/>
    <property type="evidence" value="ECO:0007669"/>
    <property type="project" value="TreeGrafter"/>
</dbReference>
<sequence>MAADLDPEWISCLHSSWRYGVTRDGRVFFINEEAKSTTWLHPVSGEAVITGHRKTPDLPTGWEEGFTFEGARCFIKNMEIAPTPTSLPFIEWCFVVSSPPTRSKVTAV</sequence>
<dbReference type="EMBL" id="JAGTTL010000007">
    <property type="protein sequence ID" value="KAK6319783.1"/>
    <property type="molecule type" value="Genomic_DNA"/>
</dbReference>
<dbReference type="InterPro" id="IPR036020">
    <property type="entry name" value="WW_dom_sf"/>
</dbReference>
<proteinExistence type="predicted"/>
<evidence type="ECO:0000259" key="1">
    <source>
        <dbReference type="PROSITE" id="PS50020"/>
    </source>
</evidence>